<keyword evidence="1" id="KW-0732">Signal</keyword>
<name>A0A316YFZ4_9BASI</name>
<organism evidence="2 3">
    <name type="scientific">Acaromyces ingoldii</name>
    <dbReference type="NCBI Taxonomy" id="215250"/>
    <lineage>
        <taxon>Eukaryota</taxon>
        <taxon>Fungi</taxon>
        <taxon>Dikarya</taxon>
        <taxon>Basidiomycota</taxon>
        <taxon>Ustilaginomycotina</taxon>
        <taxon>Exobasidiomycetes</taxon>
        <taxon>Exobasidiales</taxon>
        <taxon>Cryptobasidiaceae</taxon>
        <taxon>Acaromyces</taxon>
    </lineage>
</organism>
<proteinExistence type="predicted"/>
<dbReference type="Proteomes" id="UP000245768">
    <property type="component" value="Unassembled WGS sequence"/>
</dbReference>
<accession>A0A316YFZ4</accession>
<protein>
    <recommendedName>
        <fullName evidence="4">Secreted protein</fullName>
    </recommendedName>
</protein>
<evidence type="ECO:0000256" key="1">
    <source>
        <dbReference type="SAM" id="SignalP"/>
    </source>
</evidence>
<evidence type="ECO:0000313" key="2">
    <source>
        <dbReference type="EMBL" id="PWN88051.1"/>
    </source>
</evidence>
<dbReference type="AlphaFoldDB" id="A0A316YFZ4"/>
<feature type="chain" id="PRO_5016236917" description="Secreted protein" evidence="1">
    <location>
        <begin position="21"/>
        <end position="95"/>
    </location>
</feature>
<dbReference type="RefSeq" id="XP_025375249.1">
    <property type="nucleotide sequence ID" value="XM_025518115.1"/>
</dbReference>
<keyword evidence="3" id="KW-1185">Reference proteome</keyword>
<evidence type="ECO:0008006" key="4">
    <source>
        <dbReference type="Google" id="ProtNLM"/>
    </source>
</evidence>
<gene>
    <name evidence="2" type="ORF">FA10DRAFT_153130</name>
</gene>
<evidence type="ECO:0000313" key="3">
    <source>
        <dbReference type="Proteomes" id="UP000245768"/>
    </source>
</evidence>
<dbReference type="GeneID" id="37040031"/>
<sequence length="95" mass="10615">MLLSLLPSIWLSASIEQSLAHRGVEIGCTNNGPMLDLFSTKEKIDAGLPSRSFHCCYFLHPRRWSFVRMRKFYVTACHRIGRIGLGGASTLSLCS</sequence>
<dbReference type="EMBL" id="KZ819638">
    <property type="protein sequence ID" value="PWN88051.1"/>
    <property type="molecule type" value="Genomic_DNA"/>
</dbReference>
<feature type="signal peptide" evidence="1">
    <location>
        <begin position="1"/>
        <end position="20"/>
    </location>
</feature>
<dbReference type="InParanoid" id="A0A316YFZ4"/>
<reference evidence="2 3" key="1">
    <citation type="journal article" date="2018" name="Mol. Biol. Evol.">
        <title>Broad Genomic Sampling Reveals a Smut Pathogenic Ancestry of the Fungal Clade Ustilaginomycotina.</title>
        <authorList>
            <person name="Kijpornyongpan T."/>
            <person name="Mondo S.J."/>
            <person name="Barry K."/>
            <person name="Sandor L."/>
            <person name="Lee J."/>
            <person name="Lipzen A."/>
            <person name="Pangilinan J."/>
            <person name="LaButti K."/>
            <person name="Hainaut M."/>
            <person name="Henrissat B."/>
            <person name="Grigoriev I.V."/>
            <person name="Spatafora J.W."/>
            <person name="Aime M.C."/>
        </authorList>
    </citation>
    <scope>NUCLEOTIDE SEQUENCE [LARGE SCALE GENOMIC DNA]</scope>
    <source>
        <strain evidence="2 3">MCA 4198</strain>
    </source>
</reference>